<evidence type="ECO:0000256" key="1">
    <source>
        <dbReference type="ARBA" id="ARBA00004141"/>
    </source>
</evidence>
<dbReference type="GO" id="GO:0005254">
    <property type="term" value="F:chloride channel activity"/>
    <property type="evidence" value="ECO:0007669"/>
    <property type="project" value="UniProtKB-ARBA"/>
</dbReference>
<evidence type="ECO:0000256" key="2">
    <source>
        <dbReference type="ARBA" id="ARBA00004236"/>
    </source>
</evidence>
<dbReference type="InterPro" id="IPR006201">
    <property type="entry name" value="Neur_channel"/>
</dbReference>
<dbReference type="Pfam" id="PF02931">
    <property type="entry name" value="Neur_chan_LBD"/>
    <property type="match status" value="1"/>
</dbReference>
<keyword evidence="15" id="KW-1185">Reference proteome</keyword>
<name>A0AAV2BDW4_9ARAC</name>
<evidence type="ECO:0000256" key="9">
    <source>
        <dbReference type="ARBA" id="ARBA00023136"/>
    </source>
</evidence>
<feature type="transmembrane region" description="Helical" evidence="11">
    <location>
        <begin position="267"/>
        <end position="283"/>
    </location>
</feature>
<dbReference type="InterPro" id="IPR036734">
    <property type="entry name" value="Neur_chan_lig-bd_sf"/>
</dbReference>
<keyword evidence="4" id="KW-1003">Cell membrane</keyword>
<feature type="chain" id="PRO_5043107251" evidence="11">
    <location>
        <begin position="28"/>
        <end position="402"/>
    </location>
</feature>
<comment type="similarity">
    <text evidence="11">Belongs to the ligand-gated ion channel (TC 1.A.9) family.</text>
</comment>
<keyword evidence="6 11" id="KW-0732">Signal</keyword>
<dbReference type="SUPFAM" id="SSF63712">
    <property type="entry name" value="Nicotinic receptor ligand binding domain-like"/>
    <property type="match status" value="1"/>
</dbReference>
<dbReference type="InterPro" id="IPR038050">
    <property type="entry name" value="Neuro_actylchol_rec"/>
</dbReference>
<keyword evidence="10 11" id="KW-0407">Ion channel</keyword>
<dbReference type="GO" id="GO:0004888">
    <property type="term" value="F:transmembrane signaling receptor activity"/>
    <property type="evidence" value="ECO:0007669"/>
    <property type="project" value="InterPro"/>
</dbReference>
<dbReference type="InterPro" id="IPR018000">
    <property type="entry name" value="Neurotransmitter_ion_chnl_CS"/>
</dbReference>
<keyword evidence="7 11" id="KW-1133">Transmembrane helix</keyword>
<comment type="subcellular location">
    <subcellularLocation>
        <location evidence="2">Cell membrane</location>
    </subcellularLocation>
    <subcellularLocation>
        <location evidence="1">Membrane</location>
        <topology evidence="1">Multi-pass membrane protein</topology>
    </subcellularLocation>
</comment>
<feature type="transmembrane region" description="Helical" evidence="11">
    <location>
        <begin position="303"/>
        <end position="326"/>
    </location>
</feature>
<dbReference type="Gene3D" id="2.70.170.10">
    <property type="entry name" value="Neurotransmitter-gated ion-channel ligand-binding domain"/>
    <property type="match status" value="1"/>
</dbReference>
<feature type="domain" description="Neurotransmitter-gated ion-channel ligand-binding" evidence="12">
    <location>
        <begin position="39"/>
        <end position="237"/>
    </location>
</feature>
<evidence type="ECO:0000256" key="8">
    <source>
        <dbReference type="ARBA" id="ARBA00023065"/>
    </source>
</evidence>
<evidence type="ECO:0000256" key="11">
    <source>
        <dbReference type="RuleBase" id="RU000687"/>
    </source>
</evidence>
<dbReference type="AlphaFoldDB" id="A0AAV2BDW4"/>
<evidence type="ECO:0000256" key="7">
    <source>
        <dbReference type="ARBA" id="ARBA00022989"/>
    </source>
</evidence>
<accession>A0AAV2BDW4</accession>
<feature type="domain" description="Neurotransmitter-gated ion-channel transmembrane" evidence="13">
    <location>
        <begin position="245"/>
        <end position="342"/>
    </location>
</feature>
<dbReference type="NCBIfam" id="TIGR00860">
    <property type="entry name" value="LIC"/>
    <property type="match status" value="1"/>
</dbReference>
<comment type="caution">
    <text evidence="14">The sequence shown here is derived from an EMBL/GenBank/DDBJ whole genome shotgun (WGS) entry which is preliminary data.</text>
</comment>
<dbReference type="Pfam" id="PF02932">
    <property type="entry name" value="Neur_chan_memb"/>
    <property type="match status" value="1"/>
</dbReference>
<keyword evidence="9 11" id="KW-0472">Membrane</keyword>
<dbReference type="PROSITE" id="PS00236">
    <property type="entry name" value="NEUROTR_ION_CHANNEL"/>
    <property type="match status" value="1"/>
</dbReference>
<dbReference type="GO" id="GO:0005886">
    <property type="term" value="C:plasma membrane"/>
    <property type="evidence" value="ECO:0007669"/>
    <property type="project" value="UniProtKB-SubCell"/>
</dbReference>
<dbReference type="EMBL" id="CAXIEN010000343">
    <property type="protein sequence ID" value="CAL1294356.1"/>
    <property type="molecule type" value="Genomic_DNA"/>
</dbReference>
<dbReference type="Proteomes" id="UP001497382">
    <property type="component" value="Unassembled WGS sequence"/>
</dbReference>
<evidence type="ECO:0000259" key="12">
    <source>
        <dbReference type="Pfam" id="PF02931"/>
    </source>
</evidence>
<protein>
    <submittedName>
        <fullName evidence="14">Uncharacterized protein</fullName>
    </submittedName>
</protein>
<dbReference type="GO" id="GO:0005230">
    <property type="term" value="F:extracellular ligand-gated monoatomic ion channel activity"/>
    <property type="evidence" value="ECO:0007669"/>
    <property type="project" value="InterPro"/>
</dbReference>
<dbReference type="PRINTS" id="PR00253">
    <property type="entry name" value="GABAARECEPTR"/>
</dbReference>
<dbReference type="Gene3D" id="1.20.58.390">
    <property type="entry name" value="Neurotransmitter-gated ion-channel transmembrane domain"/>
    <property type="match status" value="1"/>
</dbReference>
<dbReference type="PANTHER" id="PTHR18945">
    <property type="entry name" value="NEUROTRANSMITTER GATED ION CHANNEL"/>
    <property type="match status" value="1"/>
</dbReference>
<evidence type="ECO:0000256" key="6">
    <source>
        <dbReference type="ARBA" id="ARBA00022729"/>
    </source>
</evidence>
<sequence>MMFECNQFSFIWLAQSFMFLEVSSVQSLDFNTILPPNPQEYDNLQPPKEDELKPTIVRFHVTVLSIDSIDEGSMTYVADIFMSQSWKDNRLHLPENMTSKYRLLPINWLKKMWRPDSFFKNAKRVTFQEMTIPNHYIWLYSDKTILYMVKLTLELSCAMKFEAYPHDTQTCSLKMESLSYTTDDLVFDWESEVPLVVEPAIELPQHILVDTKLGDCMQEYSTGNFTCIEVLFTLERRLGYYLFHTYIPTCLIVIMSWISFWIRADAVPARVTLCVTSLLTLATQHAQSQKSLPPVSYIKAIDIFMSTCTLFVFSSLMEYAIVNIVIGRAEERNSSHVSEVQIVRKEGEIRVPNGTRMNSSPTLKSRSETSERQAQKIDMCSRILFPVLFVVLNVAYWCYYLR</sequence>
<proteinExistence type="inferred from homology"/>
<gene>
    <name evidence="14" type="ORF">LARSCL_LOCUS18662</name>
</gene>
<evidence type="ECO:0000313" key="14">
    <source>
        <dbReference type="EMBL" id="CAL1294356.1"/>
    </source>
</evidence>
<feature type="transmembrane region" description="Helical" evidence="11">
    <location>
        <begin position="383"/>
        <end position="400"/>
    </location>
</feature>
<evidence type="ECO:0000256" key="5">
    <source>
        <dbReference type="ARBA" id="ARBA00022692"/>
    </source>
</evidence>
<dbReference type="InterPro" id="IPR006202">
    <property type="entry name" value="Neur_chan_lig-bd"/>
</dbReference>
<dbReference type="GO" id="GO:0099095">
    <property type="term" value="F:ligand-gated monoatomic anion channel activity"/>
    <property type="evidence" value="ECO:0007669"/>
    <property type="project" value="UniProtKB-ARBA"/>
</dbReference>
<dbReference type="InterPro" id="IPR036719">
    <property type="entry name" value="Neuro-gated_channel_TM_sf"/>
</dbReference>
<dbReference type="InterPro" id="IPR006029">
    <property type="entry name" value="Neurotrans-gated_channel_TM"/>
</dbReference>
<reference evidence="14 15" key="1">
    <citation type="submission" date="2024-04" db="EMBL/GenBank/DDBJ databases">
        <authorList>
            <person name="Rising A."/>
            <person name="Reimegard J."/>
            <person name="Sonavane S."/>
            <person name="Akerstrom W."/>
            <person name="Nylinder S."/>
            <person name="Hedman E."/>
            <person name="Kallberg Y."/>
        </authorList>
    </citation>
    <scope>NUCLEOTIDE SEQUENCE [LARGE SCALE GENOMIC DNA]</scope>
</reference>
<dbReference type="SUPFAM" id="SSF90112">
    <property type="entry name" value="Neurotransmitter-gated ion-channel transmembrane pore"/>
    <property type="match status" value="1"/>
</dbReference>
<dbReference type="CDD" id="cd19049">
    <property type="entry name" value="LGIC_TM_anion"/>
    <property type="match status" value="1"/>
</dbReference>
<evidence type="ECO:0000256" key="3">
    <source>
        <dbReference type="ARBA" id="ARBA00022448"/>
    </source>
</evidence>
<keyword evidence="8 11" id="KW-0406">Ion transport</keyword>
<dbReference type="PRINTS" id="PR00252">
    <property type="entry name" value="NRIONCHANNEL"/>
</dbReference>
<feature type="signal peptide" evidence="11">
    <location>
        <begin position="1"/>
        <end position="27"/>
    </location>
</feature>
<feature type="transmembrane region" description="Helical" evidence="11">
    <location>
        <begin position="238"/>
        <end position="260"/>
    </location>
</feature>
<dbReference type="InterPro" id="IPR006028">
    <property type="entry name" value="GABAA/Glycine_rcpt"/>
</dbReference>
<evidence type="ECO:0000313" key="15">
    <source>
        <dbReference type="Proteomes" id="UP001497382"/>
    </source>
</evidence>
<evidence type="ECO:0000256" key="4">
    <source>
        <dbReference type="ARBA" id="ARBA00022475"/>
    </source>
</evidence>
<organism evidence="14 15">
    <name type="scientific">Larinioides sclopetarius</name>
    <dbReference type="NCBI Taxonomy" id="280406"/>
    <lineage>
        <taxon>Eukaryota</taxon>
        <taxon>Metazoa</taxon>
        <taxon>Ecdysozoa</taxon>
        <taxon>Arthropoda</taxon>
        <taxon>Chelicerata</taxon>
        <taxon>Arachnida</taxon>
        <taxon>Araneae</taxon>
        <taxon>Araneomorphae</taxon>
        <taxon>Entelegynae</taxon>
        <taxon>Araneoidea</taxon>
        <taxon>Araneidae</taxon>
        <taxon>Larinioides</taxon>
    </lineage>
</organism>
<keyword evidence="5 11" id="KW-0812">Transmembrane</keyword>
<keyword evidence="3 11" id="KW-0813">Transport</keyword>
<evidence type="ECO:0000256" key="10">
    <source>
        <dbReference type="ARBA" id="ARBA00023303"/>
    </source>
</evidence>
<evidence type="ECO:0000259" key="13">
    <source>
        <dbReference type="Pfam" id="PF02932"/>
    </source>
</evidence>